<evidence type="ECO:0000313" key="1">
    <source>
        <dbReference type="EMBL" id="CAF4091502.1"/>
    </source>
</evidence>
<gene>
    <name evidence="1" type="ORF">SRO942_LOCUS28306</name>
</gene>
<dbReference type="AlphaFoldDB" id="A0A8S2Q9S2"/>
<accession>A0A8S2Q9S2</accession>
<feature type="non-terminal residue" evidence="1">
    <location>
        <position position="1"/>
    </location>
</feature>
<evidence type="ECO:0000313" key="2">
    <source>
        <dbReference type="Proteomes" id="UP000681722"/>
    </source>
</evidence>
<protein>
    <submittedName>
        <fullName evidence="1">Uncharacterized protein</fullName>
    </submittedName>
</protein>
<reference evidence="1" key="1">
    <citation type="submission" date="2021-02" db="EMBL/GenBank/DDBJ databases">
        <authorList>
            <person name="Nowell W R."/>
        </authorList>
    </citation>
    <scope>NUCLEOTIDE SEQUENCE</scope>
</reference>
<sequence>KEEQRMRSEERRRNHQLRQRERAWEFIKWSNKA</sequence>
<dbReference type="Proteomes" id="UP000681722">
    <property type="component" value="Unassembled WGS sequence"/>
</dbReference>
<organism evidence="1 2">
    <name type="scientific">Didymodactylos carnosus</name>
    <dbReference type="NCBI Taxonomy" id="1234261"/>
    <lineage>
        <taxon>Eukaryota</taxon>
        <taxon>Metazoa</taxon>
        <taxon>Spiralia</taxon>
        <taxon>Gnathifera</taxon>
        <taxon>Rotifera</taxon>
        <taxon>Eurotatoria</taxon>
        <taxon>Bdelloidea</taxon>
        <taxon>Philodinida</taxon>
        <taxon>Philodinidae</taxon>
        <taxon>Didymodactylos</taxon>
    </lineage>
</organism>
<name>A0A8S2Q9S2_9BILA</name>
<dbReference type="EMBL" id="CAJOBC010031272">
    <property type="protein sequence ID" value="CAF4091502.1"/>
    <property type="molecule type" value="Genomic_DNA"/>
</dbReference>
<proteinExistence type="predicted"/>
<comment type="caution">
    <text evidence="1">The sequence shown here is derived from an EMBL/GenBank/DDBJ whole genome shotgun (WGS) entry which is preliminary data.</text>
</comment>